<evidence type="ECO:0000259" key="11">
    <source>
        <dbReference type="Pfam" id="PF01494"/>
    </source>
</evidence>
<evidence type="ECO:0000256" key="9">
    <source>
        <dbReference type="SAM" id="MobiDB-lite"/>
    </source>
</evidence>
<protein>
    <recommendedName>
        <fullName evidence="4">squalene monooxygenase</fullName>
        <ecNumber evidence="4">1.14.14.17</ecNumber>
    </recommendedName>
</protein>
<feature type="transmembrane region" description="Helical" evidence="10">
    <location>
        <begin position="67"/>
        <end position="88"/>
    </location>
</feature>
<dbReference type="Proteomes" id="UP000019335">
    <property type="component" value="Chromosome 3"/>
</dbReference>
<proteinExistence type="inferred from homology"/>
<dbReference type="InterPro" id="IPR036188">
    <property type="entry name" value="FAD/NAD-bd_sf"/>
</dbReference>
<dbReference type="Gene3D" id="3.50.50.60">
    <property type="entry name" value="FAD/NAD(P)-binding domain"/>
    <property type="match status" value="2"/>
</dbReference>
<evidence type="ECO:0000313" key="14">
    <source>
        <dbReference type="Proteomes" id="UP000019335"/>
    </source>
</evidence>
<evidence type="ECO:0000256" key="5">
    <source>
        <dbReference type="ARBA" id="ARBA00022630"/>
    </source>
</evidence>
<dbReference type="PANTHER" id="PTHR10835:SF0">
    <property type="entry name" value="SQUALENE MONOOXYGENASE"/>
    <property type="match status" value="1"/>
</dbReference>
<feature type="domain" description="Squalene epoxidase" evidence="12">
    <location>
        <begin position="431"/>
        <end position="702"/>
    </location>
</feature>
<feature type="region of interest" description="Disordered" evidence="9">
    <location>
        <begin position="276"/>
        <end position="358"/>
    </location>
</feature>
<dbReference type="GO" id="GO:0016126">
    <property type="term" value="P:sterol biosynthetic process"/>
    <property type="evidence" value="ECO:0007669"/>
    <property type="project" value="InterPro"/>
</dbReference>
<dbReference type="AlphaFoldDB" id="W7TPH0"/>
<dbReference type="EMBL" id="AZIL01000190">
    <property type="protein sequence ID" value="EWM29010.1"/>
    <property type="molecule type" value="Genomic_DNA"/>
</dbReference>
<comment type="caution">
    <text evidence="13">The sequence shown here is derived from an EMBL/GenBank/DDBJ whole genome shotgun (WGS) entry which is preliminary data.</text>
</comment>
<evidence type="ECO:0000256" key="8">
    <source>
        <dbReference type="ARBA" id="ARBA00023136"/>
    </source>
</evidence>
<dbReference type="InterPro" id="IPR040125">
    <property type="entry name" value="Squalene_monox"/>
</dbReference>
<keyword evidence="14" id="KW-1185">Reference proteome</keyword>
<dbReference type="OrthoDB" id="1678617at2759"/>
<keyword evidence="10" id="KW-1133">Transmembrane helix</keyword>
<accession>W7TPH0</accession>
<keyword evidence="8 10" id="KW-0472">Membrane</keyword>
<evidence type="ECO:0000259" key="12">
    <source>
        <dbReference type="Pfam" id="PF08491"/>
    </source>
</evidence>
<evidence type="ECO:0000313" key="13">
    <source>
        <dbReference type="EMBL" id="EWM29010.1"/>
    </source>
</evidence>
<feature type="domain" description="FAD-binding" evidence="11">
    <location>
        <begin position="164"/>
        <end position="224"/>
    </location>
</feature>
<dbReference type="SUPFAM" id="SSF51905">
    <property type="entry name" value="FAD/NAD(P)-binding domain"/>
    <property type="match status" value="1"/>
</dbReference>
<reference evidence="13 14" key="1">
    <citation type="journal article" date="2014" name="Mol. Plant">
        <title>Chromosome Scale Genome Assembly and Transcriptome Profiling of Nannochloropsis gaditana in Nitrogen Depletion.</title>
        <authorList>
            <person name="Corteggiani Carpinelli E."/>
            <person name="Telatin A."/>
            <person name="Vitulo N."/>
            <person name="Forcato C."/>
            <person name="D'Angelo M."/>
            <person name="Schiavon R."/>
            <person name="Vezzi A."/>
            <person name="Giacometti G.M."/>
            <person name="Morosinotto T."/>
            <person name="Valle G."/>
        </authorList>
    </citation>
    <scope>NUCLEOTIDE SEQUENCE [LARGE SCALE GENOMIC DNA]</scope>
    <source>
        <strain evidence="13 14">B-31</strain>
    </source>
</reference>
<dbReference type="Pfam" id="PF08491">
    <property type="entry name" value="SE"/>
    <property type="match status" value="1"/>
</dbReference>
<dbReference type="GO" id="GO:0004506">
    <property type="term" value="F:squalene monooxygenase activity"/>
    <property type="evidence" value="ECO:0007669"/>
    <property type="project" value="UniProtKB-EC"/>
</dbReference>
<evidence type="ECO:0000256" key="3">
    <source>
        <dbReference type="ARBA" id="ARBA00008802"/>
    </source>
</evidence>
<evidence type="ECO:0000256" key="7">
    <source>
        <dbReference type="ARBA" id="ARBA00023002"/>
    </source>
</evidence>
<evidence type="ECO:0000256" key="10">
    <source>
        <dbReference type="SAM" id="Phobius"/>
    </source>
</evidence>
<feature type="transmembrane region" description="Helical" evidence="10">
    <location>
        <begin position="159"/>
        <end position="181"/>
    </location>
</feature>
<feature type="compositionally biased region" description="Basic and acidic residues" evidence="9">
    <location>
        <begin position="293"/>
        <end position="302"/>
    </location>
</feature>
<evidence type="ECO:0000256" key="2">
    <source>
        <dbReference type="ARBA" id="ARBA00004370"/>
    </source>
</evidence>
<dbReference type="InterPro" id="IPR002938">
    <property type="entry name" value="FAD-bd"/>
</dbReference>
<organism evidence="13 14">
    <name type="scientific">Nannochloropsis gaditana</name>
    <dbReference type="NCBI Taxonomy" id="72520"/>
    <lineage>
        <taxon>Eukaryota</taxon>
        <taxon>Sar</taxon>
        <taxon>Stramenopiles</taxon>
        <taxon>Ochrophyta</taxon>
        <taxon>Eustigmatophyceae</taxon>
        <taxon>Eustigmatales</taxon>
        <taxon>Monodopsidaceae</taxon>
        <taxon>Nannochloropsis</taxon>
    </lineage>
</organism>
<evidence type="ECO:0000256" key="4">
    <source>
        <dbReference type="ARBA" id="ARBA00012312"/>
    </source>
</evidence>
<dbReference type="GO" id="GO:0016020">
    <property type="term" value="C:membrane"/>
    <property type="evidence" value="ECO:0007669"/>
    <property type="project" value="UniProtKB-SubCell"/>
</dbReference>
<dbReference type="GO" id="GO:0071949">
    <property type="term" value="F:FAD binding"/>
    <property type="evidence" value="ECO:0007669"/>
    <property type="project" value="InterPro"/>
</dbReference>
<dbReference type="Pfam" id="PF01494">
    <property type="entry name" value="FAD_binding_3"/>
    <property type="match status" value="1"/>
</dbReference>
<gene>
    <name evidence="13" type="ORF">Naga_100575g3</name>
</gene>
<evidence type="ECO:0000256" key="6">
    <source>
        <dbReference type="ARBA" id="ARBA00022827"/>
    </source>
</evidence>
<sequence length="750" mass="80544">MVRAIGLRFLEGDVWAVRRVRHSQLRRQESLARLAMLGSLAALWRAHEQVSPASAHMSTSFALLDTPQVPMLGMVLVVSLTCLCLVYVRASKCAAWTTPDEPSTKTRLNEIKADRSSPSFRSLPSGGGKEEDVATSNADRLFLSGGVGMQRVPPRLSPAAGQSIIIIGAGTAGAAAAVGLAERGFKVLLFERDMSLQDRIVGELLQPGGVRALERLGLDECAKEGIDSVHVDGYVVFTPPQHKKEGGEKVQSILLKYPAYDPATLKELFGVIDPSPSSPAADCPTLSLSPPRFSEKEGDKLVHGAGRAVTPPFPEGTKVTPAPNPPSSPCGHLSMPPSPSFPSAARQGPTSLHPQGRSFHNGRFVQRLRARALAEPNVTVVNGIVSRLLYAEPDSPTSRVIGVEYKIGTGRRVRNADGEEVEEKEVRRAMAPLTLVADGLWSSLRTHVDKAAKPTQLSSFVGLILSHPPMASPLPHPHCGHVVLADPSPVLLYQISSTETRVLVDIFGRMPSASTGDLAHYLSTHIQPQLPPVLQAPFAAAVARGEFKSMPNRSMPAANVDRDGVLMVGDALNMRHPLTGGGMTVALRDVEALCYLLETSTDLGNPAAMRVLKGRFARERKAWAATINVLANALHAVFSTPAGNPTRKDLRDACFDYLSVGGYCAGGPINLLSGLTPRPSILALHFFLVAFHGVRKYLWPVPSWGGLGRTYEMLQVACEIIMPLLSVEKSTVLAAWPVRALVGLIFPYGR</sequence>
<dbReference type="PANTHER" id="PTHR10835">
    <property type="entry name" value="SQUALENE MONOOXYGENASE"/>
    <property type="match status" value="1"/>
</dbReference>
<evidence type="ECO:0000256" key="1">
    <source>
        <dbReference type="ARBA" id="ARBA00001974"/>
    </source>
</evidence>
<dbReference type="GO" id="GO:0005783">
    <property type="term" value="C:endoplasmic reticulum"/>
    <property type="evidence" value="ECO:0007669"/>
    <property type="project" value="TreeGrafter"/>
</dbReference>
<name>W7TPH0_9STRA</name>
<comment type="similarity">
    <text evidence="3">Belongs to the squalene monooxygenase family.</text>
</comment>
<dbReference type="InterPro" id="IPR013698">
    <property type="entry name" value="Squalene_epoxidase"/>
</dbReference>
<keyword evidence="7" id="KW-0560">Oxidoreductase</keyword>
<keyword evidence="5" id="KW-0285">Flavoprotein</keyword>
<keyword evidence="10" id="KW-0812">Transmembrane</keyword>
<comment type="subcellular location">
    <subcellularLocation>
        <location evidence="2">Membrane</location>
    </subcellularLocation>
</comment>
<feature type="region of interest" description="Disordered" evidence="9">
    <location>
        <begin position="113"/>
        <end position="134"/>
    </location>
</feature>
<comment type="cofactor">
    <cofactor evidence="1">
        <name>FAD</name>
        <dbReference type="ChEBI" id="CHEBI:57692"/>
    </cofactor>
</comment>
<keyword evidence="6" id="KW-0274">FAD</keyword>
<dbReference type="EC" id="1.14.14.17" evidence="4"/>